<keyword evidence="2" id="KW-1133">Transmembrane helix</keyword>
<evidence type="ECO:0000256" key="2">
    <source>
        <dbReference type="SAM" id="Phobius"/>
    </source>
</evidence>
<organism evidence="3 4">
    <name type="scientific">Pseudaquabacterium rugosum</name>
    <dbReference type="NCBI Taxonomy" id="2984194"/>
    <lineage>
        <taxon>Bacteria</taxon>
        <taxon>Pseudomonadati</taxon>
        <taxon>Pseudomonadota</taxon>
        <taxon>Betaproteobacteria</taxon>
        <taxon>Burkholderiales</taxon>
        <taxon>Sphaerotilaceae</taxon>
        <taxon>Pseudaquabacterium</taxon>
    </lineage>
</organism>
<evidence type="ECO:0000313" key="3">
    <source>
        <dbReference type="EMBL" id="MEK8024640.1"/>
    </source>
</evidence>
<dbReference type="Proteomes" id="UP001368500">
    <property type="component" value="Unassembled WGS sequence"/>
</dbReference>
<proteinExistence type="predicted"/>
<feature type="region of interest" description="Disordered" evidence="1">
    <location>
        <begin position="40"/>
        <end position="62"/>
    </location>
</feature>
<keyword evidence="4" id="KW-1185">Reference proteome</keyword>
<gene>
    <name evidence="3" type="ORF">AACH11_01500</name>
</gene>
<evidence type="ECO:0008006" key="5">
    <source>
        <dbReference type="Google" id="ProtNLM"/>
    </source>
</evidence>
<sequence>MFHPLLTLDPIMWKILLAFIVFAGAALFILKQAGGDIDMTGEKHGVETSSEHAAPASDAASH</sequence>
<protein>
    <recommendedName>
        <fullName evidence="5">DUF2897 family protein</fullName>
    </recommendedName>
</protein>
<accession>A0ABU9B442</accession>
<keyword evidence="2" id="KW-0472">Membrane</keyword>
<dbReference type="RefSeq" id="WP_341372420.1">
    <property type="nucleotide sequence ID" value="NZ_JBBUTF010000002.1"/>
</dbReference>
<evidence type="ECO:0000256" key="1">
    <source>
        <dbReference type="SAM" id="MobiDB-lite"/>
    </source>
</evidence>
<feature type="compositionally biased region" description="Basic and acidic residues" evidence="1">
    <location>
        <begin position="40"/>
        <end position="50"/>
    </location>
</feature>
<dbReference type="EMBL" id="JBBUTF010000002">
    <property type="protein sequence ID" value="MEK8024640.1"/>
    <property type="molecule type" value="Genomic_DNA"/>
</dbReference>
<evidence type="ECO:0000313" key="4">
    <source>
        <dbReference type="Proteomes" id="UP001368500"/>
    </source>
</evidence>
<keyword evidence="2" id="KW-0812">Transmembrane</keyword>
<feature type="transmembrane region" description="Helical" evidence="2">
    <location>
        <begin position="12"/>
        <end position="30"/>
    </location>
</feature>
<reference evidence="3 4" key="1">
    <citation type="submission" date="2024-04" db="EMBL/GenBank/DDBJ databases">
        <title>Novel species of the genus Ideonella isolated from streams.</title>
        <authorList>
            <person name="Lu H."/>
        </authorList>
    </citation>
    <scope>NUCLEOTIDE SEQUENCE [LARGE SCALE GENOMIC DNA]</scope>
    <source>
        <strain evidence="3 4">BYS139W</strain>
    </source>
</reference>
<comment type="caution">
    <text evidence="3">The sequence shown here is derived from an EMBL/GenBank/DDBJ whole genome shotgun (WGS) entry which is preliminary data.</text>
</comment>
<name>A0ABU9B442_9BURK</name>